<evidence type="ECO:0000256" key="1">
    <source>
        <dbReference type="SAM" id="MobiDB-lite"/>
    </source>
</evidence>
<dbReference type="PANTHER" id="PTHR39290:SF6">
    <property type="entry name" value="S-ADENOSYL-L-METHIONINE-DEPENDENT METHYLTRANSFERASES SUPERFAMILY PROTEIN"/>
    <property type="match status" value="1"/>
</dbReference>
<dbReference type="OrthoDB" id="10596274at2759"/>
<proteinExistence type="predicted"/>
<reference evidence="3" key="1">
    <citation type="journal article" date="2023" name="Commun. Biol.">
        <title>Genome analysis of Parmales, the sister group of diatoms, reveals the evolutionary specialization of diatoms from phago-mixotrophs to photoautotrophs.</title>
        <authorList>
            <person name="Ban H."/>
            <person name="Sato S."/>
            <person name="Yoshikawa S."/>
            <person name="Yamada K."/>
            <person name="Nakamura Y."/>
            <person name="Ichinomiya M."/>
            <person name="Sato N."/>
            <person name="Blanc-Mathieu R."/>
            <person name="Endo H."/>
            <person name="Kuwata A."/>
            <person name="Ogata H."/>
        </authorList>
    </citation>
    <scope>NUCLEOTIDE SEQUENCE [LARGE SCALE GENOMIC DNA]</scope>
</reference>
<dbReference type="PANTHER" id="PTHR39290">
    <property type="entry name" value="C3H1-TYPE DOMAIN-CONTAINING PROTEIN-RELATED"/>
    <property type="match status" value="1"/>
</dbReference>
<comment type="caution">
    <text evidence="2">The sequence shown here is derived from an EMBL/GenBank/DDBJ whole genome shotgun (WGS) entry which is preliminary data.</text>
</comment>
<evidence type="ECO:0000313" key="2">
    <source>
        <dbReference type="EMBL" id="GMI48026.1"/>
    </source>
</evidence>
<sequence length="500" mass="55977">MEDDGWGDLFAMAAGGDGGAETRAQGAQGVPRENEKMGVKKKKKKRKKHGEDNRGLVILGDIARELVELRWAIYEVIVTDEGRKEMVNGKIDSRIERIKGMGSSREIKQIPKTANIARDDLERLQESIRGLGGVGGGWERGVENLCRADECYFRMYYMAAVGGRGERRGELKGGEGRWALKTPFDIEMPNVAMRADVGKHPLEGICERRREEVLEIFKGGRGWEGGAVGAEEENGRDRGFNYAEMTPLAPKALHRYRQVSREWPCHIYGYACLDAKQIEWIKDIAGGGKAVEGGAGTGYLAKLIGGVQAFDLRGFNEYHGQMPPWVKIFHIGGGSGDDVRGGGRDCLLLSYPPPGTPMAEEWLKMKKWETVVYIGEWVGLTGTQGFERKLVKAYSCLRREWCMDWGDDVATVTVWRRKREGGEGREGDVIVQPCVGCEAKAAKIRNVYSRREEYCTRTCAERDGEKERRRIRMEGIGVFVDEGVGGGEEQWICIEDLRKR</sequence>
<organism evidence="2 3">
    <name type="scientific">Triparma columacea</name>
    <dbReference type="NCBI Taxonomy" id="722753"/>
    <lineage>
        <taxon>Eukaryota</taxon>
        <taxon>Sar</taxon>
        <taxon>Stramenopiles</taxon>
        <taxon>Ochrophyta</taxon>
        <taxon>Bolidophyceae</taxon>
        <taxon>Parmales</taxon>
        <taxon>Triparmaceae</taxon>
        <taxon>Triparma</taxon>
    </lineage>
</organism>
<dbReference type="Proteomes" id="UP001165065">
    <property type="component" value="Unassembled WGS sequence"/>
</dbReference>
<dbReference type="EMBL" id="BRYA01000370">
    <property type="protein sequence ID" value="GMI48026.1"/>
    <property type="molecule type" value="Genomic_DNA"/>
</dbReference>
<feature type="compositionally biased region" description="Basic residues" evidence="1">
    <location>
        <begin position="39"/>
        <end position="48"/>
    </location>
</feature>
<accession>A0A9W7LFI6</accession>
<evidence type="ECO:0000313" key="3">
    <source>
        <dbReference type="Proteomes" id="UP001165065"/>
    </source>
</evidence>
<gene>
    <name evidence="2" type="ORF">TrCOL_g7988</name>
</gene>
<keyword evidence="3" id="KW-1185">Reference proteome</keyword>
<feature type="region of interest" description="Disordered" evidence="1">
    <location>
        <begin position="1"/>
        <end position="50"/>
    </location>
</feature>
<name>A0A9W7LFI6_9STRA</name>
<protein>
    <submittedName>
        <fullName evidence="2">Uncharacterized protein</fullName>
    </submittedName>
</protein>
<dbReference type="AlphaFoldDB" id="A0A9W7LFI6"/>